<evidence type="ECO:0000256" key="1">
    <source>
        <dbReference type="ARBA" id="ARBA00022490"/>
    </source>
</evidence>
<feature type="binding site" evidence="9">
    <location>
        <begin position="9"/>
        <end position="10"/>
    </location>
    <ligand>
        <name>ATP</name>
        <dbReference type="ChEBI" id="CHEBI:30616"/>
    </ligand>
</feature>
<dbReference type="GO" id="GO:0015937">
    <property type="term" value="P:coenzyme A biosynthetic process"/>
    <property type="evidence" value="ECO:0007669"/>
    <property type="project" value="UniProtKB-UniRule"/>
</dbReference>
<dbReference type="NCBIfam" id="TIGR00125">
    <property type="entry name" value="cyt_tran_rel"/>
    <property type="match status" value="1"/>
</dbReference>
<evidence type="ECO:0000256" key="4">
    <source>
        <dbReference type="ARBA" id="ARBA00022741"/>
    </source>
</evidence>
<feature type="binding site" evidence="9">
    <location>
        <position position="41"/>
    </location>
    <ligand>
        <name>substrate</name>
    </ligand>
</feature>
<gene>
    <name evidence="9" type="primary">coaD</name>
    <name evidence="11" type="ORF">CDL10_08295</name>
</gene>
<comment type="caution">
    <text evidence="11">The sequence shown here is derived from an EMBL/GenBank/DDBJ whole genome shotgun (WGS) entry which is preliminary data.</text>
</comment>
<comment type="similarity">
    <text evidence="9">Belongs to the bacterial CoaD family.</text>
</comment>
<dbReference type="Proteomes" id="UP000231960">
    <property type="component" value="Unassembled WGS sequence"/>
</dbReference>
<keyword evidence="3 9" id="KW-0548">Nucleotidyltransferase</keyword>
<dbReference type="HAMAP" id="MF_00151">
    <property type="entry name" value="PPAT_bact"/>
    <property type="match status" value="1"/>
</dbReference>
<evidence type="ECO:0000256" key="7">
    <source>
        <dbReference type="ARBA" id="ARBA00022993"/>
    </source>
</evidence>
<dbReference type="Pfam" id="PF01467">
    <property type="entry name" value="CTP_transf_like"/>
    <property type="match status" value="1"/>
</dbReference>
<dbReference type="Gene3D" id="3.40.50.620">
    <property type="entry name" value="HUPs"/>
    <property type="match status" value="1"/>
</dbReference>
<evidence type="ECO:0000313" key="11">
    <source>
        <dbReference type="EMBL" id="PJR04542.1"/>
    </source>
</evidence>
<feature type="binding site" evidence="9">
    <location>
        <position position="73"/>
    </location>
    <ligand>
        <name>substrate</name>
    </ligand>
</feature>
<evidence type="ECO:0000259" key="10">
    <source>
        <dbReference type="Pfam" id="PF01467"/>
    </source>
</evidence>
<dbReference type="InterPro" id="IPR014729">
    <property type="entry name" value="Rossmann-like_a/b/a_fold"/>
</dbReference>
<dbReference type="PRINTS" id="PR01020">
    <property type="entry name" value="LPSBIOSNTHSS"/>
</dbReference>
<dbReference type="AlphaFoldDB" id="A0A2M9R6P3"/>
<feature type="binding site" evidence="9">
    <location>
        <position position="9"/>
    </location>
    <ligand>
        <name>substrate</name>
    </ligand>
</feature>
<evidence type="ECO:0000256" key="9">
    <source>
        <dbReference type="HAMAP-Rule" id="MF_00151"/>
    </source>
</evidence>
<evidence type="ECO:0000256" key="5">
    <source>
        <dbReference type="ARBA" id="ARBA00022840"/>
    </source>
</evidence>
<keyword evidence="6 9" id="KW-0460">Magnesium</keyword>
<comment type="cofactor">
    <cofactor evidence="9">
        <name>Mg(2+)</name>
        <dbReference type="ChEBI" id="CHEBI:18420"/>
    </cofactor>
</comment>
<dbReference type="GO" id="GO:0004595">
    <property type="term" value="F:pantetheine-phosphate adenylyltransferase activity"/>
    <property type="evidence" value="ECO:0007669"/>
    <property type="project" value="UniProtKB-UniRule"/>
</dbReference>
<feature type="domain" description="Cytidyltransferase-like" evidence="10">
    <location>
        <begin position="5"/>
        <end position="132"/>
    </location>
</feature>
<name>A0A2M9R6P3_9FLAO</name>
<comment type="catalytic activity">
    <reaction evidence="8 9">
        <text>(R)-4'-phosphopantetheine + ATP + H(+) = 3'-dephospho-CoA + diphosphate</text>
        <dbReference type="Rhea" id="RHEA:19801"/>
        <dbReference type="ChEBI" id="CHEBI:15378"/>
        <dbReference type="ChEBI" id="CHEBI:30616"/>
        <dbReference type="ChEBI" id="CHEBI:33019"/>
        <dbReference type="ChEBI" id="CHEBI:57328"/>
        <dbReference type="ChEBI" id="CHEBI:61723"/>
        <dbReference type="EC" id="2.7.7.3"/>
    </reaction>
</comment>
<dbReference type="OrthoDB" id="9806661at2"/>
<dbReference type="PANTHER" id="PTHR21342:SF1">
    <property type="entry name" value="PHOSPHOPANTETHEINE ADENYLYLTRANSFERASE"/>
    <property type="match status" value="1"/>
</dbReference>
<feature type="binding site" evidence="9">
    <location>
        <begin position="88"/>
        <end position="90"/>
    </location>
    <ligand>
        <name>ATP</name>
        <dbReference type="ChEBI" id="CHEBI:30616"/>
    </ligand>
</feature>
<accession>A0A2M9R6P3</accession>
<comment type="subcellular location">
    <subcellularLocation>
        <location evidence="9">Cytoplasm</location>
    </subcellularLocation>
</comment>
<comment type="subunit">
    <text evidence="9">Homohexamer.</text>
</comment>
<evidence type="ECO:0000256" key="2">
    <source>
        <dbReference type="ARBA" id="ARBA00022679"/>
    </source>
</evidence>
<dbReference type="EMBL" id="NIPO01000001">
    <property type="protein sequence ID" value="PJR04542.1"/>
    <property type="molecule type" value="Genomic_DNA"/>
</dbReference>
<dbReference type="NCBIfam" id="TIGR01510">
    <property type="entry name" value="coaD_prev_kdtB"/>
    <property type="match status" value="1"/>
</dbReference>
<dbReference type="InterPro" id="IPR001980">
    <property type="entry name" value="PPAT"/>
</dbReference>
<keyword evidence="12" id="KW-1185">Reference proteome</keyword>
<dbReference type="GO" id="GO:0005524">
    <property type="term" value="F:ATP binding"/>
    <property type="evidence" value="ECO:0007669"/>
    <property type="project" value="UniProtKB-KW"/>
</dbReference>
<protein>
    <recommendedName>
        <fullName evidence="9">Phosphopantetheine adenylyltransferase</fullName>
        <ecNumber evidence="9">2.7.7.3</ecNumber>
    </recommendedName>
    <alternativeName>
        <fullName evidence="9">Dephospho-CoA pyrophosphorylase</fullName>
    </alternativeName>
    <alternativeName>
        <fullName evidence="9">Pantetheine-phosphate adenylyltransferase</fullName>
        <shortName evidence="9">PPAT</shortName>
    </alternativeName>
</protein>
<evidence type="ECO:0000256" key="8">
    <source>
        <dbReference type="ARBA" id="ARBA00029346"/>
    </source>
</evidence>
<comment type="function">
    <text evidence="9">Reversibly transfers an adenylyl group from ATP to 4'-phosphopantetheine, yielding dephospho-CoA (dPCoA) and pyrophosphate.</text>
</comment>
<feature type="binding site" evidence="9">
    <location>
        <position position="87"/>
    </location>
    <ligand>
        <name>substrate</name>
    </ligand>
</feature>
<reference evidence="11 12" key="1">
    <citation type="submission" date="2017-06" db="EMBL/GenBank/DDBJ databases">
        <title>Description of Avrilella dinanensis gen. nov. sp. nov.</title>
        <authorList>
            <person name="Leyer C."/>
            <person name="Sassi M."/>
            <person name="Minet J."/>
            <person name="Kayal S."/>
            <person name="Cattoir V."/>
        </authorList>
    </citation>
    <scope>NUCLEOTIDE SEQUENCE [LARGE SCALE GENOMIC DNA]</scope>
    <source>
        <strain evidence="11 12">UR159</strain>
    </source>
</reference>
<dbReference type="RefSeq" id="WP_100678101.1">
    <property type="nucleotide sequence ID" value="NZ_NIPO01000001.1"/>
</dbReference>
<feature type="binding site" evidence="9">
    <location>
        <position position="17"/>
    </location>
    <ligand>
        <name>ATP</name>
        <dbReference type="ChEBI" id="CHEBI:30616"/>
    </ligand>
</feature>
<dbReference type="EC" id="2.7.7.3" evidence="9"/>
<dbReference type="UniPathway" id="UPA00241">
    <property type="reaction ID" value="UER00355"/>
</dbReference>
<evidence type="ECO:0000256" key="3">
    <source>
        <dbReference type="ARBA" id="ARBA00022695"/>
    </source>
</evidence>
<keyword evidence="4 9" id="KW-0547">Nucleotide-binding</keyword>
<evidence type="ECO:0000256" key="6">
    <source>
        <dbReference type="ARBA" id="ARBA00022842"/>
    </source>
</evidence>
<dbReference type="SUPFAM" id="SSF52374">
    <property type="entry name" value="Nucleotidylyl transferase"/>
    <property type="match status" value="1"/>
</dbReference>
<comment type="pathway">
    <text evidence="9">Cofactor biosynthesis; coenzyme A biosynthesis; CoA from (R)-pantothenate: step 4/5.</text>
</comment>
<keyword evidence="7 9" id="KW-0173">Coenzyme A biosynthesis</keyword>
<keyword evidence="2 9" id="KW-0808">Transferase</keyword>
<feature type="binding site" evidence="9">
    <location>
        <begin position="122"/>
        <end position="128"/>
    </location>
    <ligand>
        <name>ATP</name>
        <dbReference type="ChEBI" id="CHEBI:30616"/>
    </ligand>
</feature>
<keyword evidence="5 9" id="KW-0067">ATP-binding</keyword>
<dbReference type="GO" id="GO:0005737">
    <property type="term" value="C:cytoplasm"/>
    <property type="evidence" value="ECO:0007669"/>
    <property type="project" value="UniProtKB-SubCell"/>
</dbReference>
<dbReference type="PANTHER" id="PTHR21342">
    <property type="entry name" value="PHOSPHOPANTETHEINE ADENYLYLTRANSFERASE"/>
    <property type="match status" value="1"/>
</dbReference>
<organism evidence="11 12">
    <name type="scientific">Avrilella dinanensis</name>
    <dbReference type="NCBI Taxonomy" id="2008672"/>
    <lineage>
        <taxon>Bacteria</taxon>
        <taxon>Pseudomonadati</taxon>
        <taxon>Bacteroidota</taxon>
        <taxon>Flavobacteriia</taxon>
        <taxon>Flavobacteriales</taxon>
        <taxon>Flavobacteriaceae</taxon>
        <taxon>Avrilella</taxon>
    </lineage>
</organism>
<keyword evidence="1 9" id="KW-0963">Cytoplasm</keyword>
<evidence type="ECO:0000313" key="12">
    <source>
        <dbReference type="Proteomes" id="UP000231960"/>
    </source>
</evidence>
<feature type="site" description="Transition state stabilizer" evidence="9">
    <location>
        <position position="17"/>
    </location>
</feature>
<dbReference type="InterPro" id="IPR004821">
    <property type="entry name" value="Cyt_trans-like"/>
</dbReference>
<sequence length="150" mass="17095">MRRAVFPGSFDPITNGHVDIINRALPLFDEIVIAIGINTEKKYMFDLEHRKRFIEETFAHEPKVVVDTYSGLTIDYFYEKQANFLLRGLRNPADFEFEKAIAHANRFVAGIETVFLLTSASTSFISSSIVRDFIKNNGDYSKLVPSVVKI</sequence>
<proteinExistence type="inferred from homology"/>
<feature type="binding site" evidence="9">
    <location>
        <position position="98"/>
    </location>
    <ligand>
        <name>ATP</name>
        <dbReference type="ChEBI" id="CHEBI:30616"/>
    </ligand>
</feature>